<dbReference type="PANTHER" id="PTHR33387">
    <property type="entry name" value="RMLC-LIKE JELLY ROLL FOLD PROTEIN"/>
    <property type="match status" value="1"/>
</dbReference>
<dbReference type="CDD" id="cd06121">
    <property type="entry name" value="cupin_YML079wp"/>
    <property type="match status" value="1"/>
</dbReference>
<dbReference type="Gene3D" id="2.60.120.10">
    <property type="entry name" value="Jelly Rolls"/>
    <property type="match status" value="1"/>
</dbReference>
<keyword evidence="3" id="KW-1185">Reference proteome</keyword>
<dbReference type="InterPro" id="IPR009327">
    <property type="entry name" value="Cupin_DUF985"/>
</dbReference>
<organism evidence="2 3">
    <name type="scientific">Leptonema illini DSM 21528</name>
    <dbReference type="NCBI Taxonomy" id="929563"/>
    <lineage>
        <taxon>Bacteria</taxon>
        <taxon>Pseudomonadati</taxon>
        <taxon>Spirochaetota</taxon>
        <taxon>Spirochaetia</taxon>
        <taxon>Leptospirales</taxon>
        <taxon>Leptospiraceae</taxon>
        <taxon>Leptonema</taxon>
    </lineage>
</organism>
<evidence type="ECO:0000313" key="2">
    <source>
        <dbReference type="EMBL" id="EHQ06308.1"/>
    </source>
</evidence>
<dbReference type="PANTHER" id="PTHR33387:SF3">
    <property type="entry name" value="DUF985 DOMAIN-CONTAINING PROTEIN"/>
    <property type="match status" value="1"/>
</dbReference>
<dbReference type="EMBL" id="JH597773">
    <property type="protein sequence ID" value="EHQ06308.1"/>
    <property type="molecule type" value="Genomic_DNA"/>
</dbReference>
<evidence type="ECO:0000313" key="3">
    <source>
        <dbReference type="Proteomes" id="UP000005737"/>
    </source>
</evidence>
<dbReference type="HOGENOM" id="CLU_088365_0_3_12"/>
<proteinExistence type="predicted"/>
<reference evidence="2 3" key="1">
    <citation type="submission" date="2011-10" db="EMBL/GenBank/DDBJ databases">
        <title>The Improved High-Quality Draft genome of Leptonema illini DSM 21528.</title>
        <authorList>
            <consortium name="US DOE Joint Genome Institute (JGI-PGF)"/>
            <person name="Lucas S."/>
            <person name="Copeland A."/>
            <person name="Lapidus A."/>
            <person name="Glavina del Rio T."/>
            <person name="Dalin E."/>
            <person name="Tice H."/>
            <person name="Bruce D."/>
            <person name="Goodwin L."/>
            <person name="Pitluck S."/>
            <person name="Peters L."/>
            <person name="Mikhailova N."/>
            <person name="Held B."/>
            <person name="Kyrpides N."/>
            <person name="Mavromatis K."/>
            <person name="Ivanova N."/>
            <person name="Markowitz V."/>
            <person name="Cheng J.-F."/>
            <person name="Hugenholtz P."/>
            <person name="Woyke T."/>
            <person name="Wu D."/>
            <person name="Gronow S."/>
            <person name="Wellnitz S."/>
            <person name="Brambilla E.-M."/>
            <person name="Klenk H.-P."/>
            <person name="Eisen J.A."/>
        </authorList>
    </citation>
    <scope>NUCLEOTIDE SEQUENCE [LARGE SCALE GENOMIC DNA]</scope>
    <source>
        <strain evidence="2 3">DSM 21528</strain>
    </source>
</reference>
<sequence>MTESTESTESAASLIERLQMQPHPEGGYYRETYRSSCEIQLPGLFPGPRSASTGIYYLLERGDFSAFHRIKSDEMWHFYAGDPIIVHVLHANRAERYQRIELGRGLAYQAVVPAGAWFASESAGEFSLVGCTVAPGFDFADFEMAERSRLIKDFPEYANLITSLTR</sequence>
<dbReference type="Pfam" id="PF06172">
    <property type="entry name" value="Cupin_5"/>
    <property type="match status" value="1"/>
</dbReference>
<dbReference type="InterPro" id="IPR039935">
    <property type="entry name" value="YML079W-like"/>
</dbReference>
<dbReference type="AlphaFoldDB" id="H2CBD7"/>
<dbReference type="RefSeq" id="WP_002771712.1">
    <property type="nucleotide sequence ID" value="NZ_JH597773.1"/>
</dbReference>
<dbReference type="Proteomes" id="UP000005737">
    <property type="component" value="Unassembled WGS sequence"/>
</dbReference>
<accession>H2CBD7</accession>
<gene>
    <name evidence="2" type="ORF">Lepil_1622</name>
</gene>
<name>H2CBD7_9LEPT</name>
<protein>
    <recommendedName>
        <fullName evidence="1">DUF985 domain-containing protein</fullName>
    </recommendedName>
</protein>
<feature type="domain" description="DUF985" evidence="1">
    <location>
        <begin position="13"/>
        <end position="145"/>
    </location>
</feature>
<dbReference type="InterPro" id="IPR014710">
    <property type="entry name" value="RmlC-like_jellyroll"/>
</dbReference>
<dbReference type="STRING" id="183.GCA_002009735_04061"/>
<dbReference type="InterPro" id="IPR011051">
    <property type="entry name" value="RmlC_Cupin_sf"/>
</dbReference>
<evidence type="ECO:0000259" key="1">
    <source>
        <dbReference type="Pfam" id="PF06172"/>
    </source>
</evidence>
<dbReference type="SUPFAM" id="SSF51182">
    <property type="entry name" value="RmlC-like cupins"/>
    <property type="match status" value="1"/>
</dbReference>